<evidence type="ECO:0000313" key="4">
    <source>
        <dbReference type="Proteomes" id="UP000284543"/>
    </source>
</evidence>
<reference evidence="3 4" key="1">
    <citation type="submission" date="2018-08" db="EMBL/GenBank/DDBJ databases">
        <title>A genome reference for cultivated species of the human gut microbiota.</title>
        <authorList>
            <person name="Zou Y."/>
            <person name="Xue W."/>
            <person name="Luo G."/>
        </authorList>
    </citation>
    <scope>NUCLEOTIDE SEQUENCE [LARGE SCALE GENOMIC DNA]</scope>
    <source>
        <strain evidence="1 4">AF14-18</strain>
        <strain evidence="2 3">AM35-14</strain>
    </source>
</reference>
<dbReference type="EMBL" id="QSHZ01000044">
    <property type="protein sequence ID" value="RHC49155.1"/>
    <property type="molecule type" value="Genomic_DNA"/>
</dbReference>
<evidence type="ECO:0000313" key="1">
    <source>
        <dbReference type="EMBL" id="RGV69130.1"/>
    </source>
</evidence>
<proteinExistence type="predicted"/>
<organism evidence="1 4">
    <name type="scientific">Enterocloster bolteae</name>
    <dbReference type="NCBI Taxonomy" id="208479"/>
    <lineage>
        <taxon>Bacteria</taxon>
        <taxon>Bacillati</taxon>
        <taxon>Bacillota</taxon>
        <taxon>Clostridia</taxon>
        <taxon>Lachnospirales</taxon>
        <taxon>Lachnospiraceae</taxon>
        <taxon>Enterocloster</taxon>
    </lineage>
</organism>
<dbReference type="RefSeq" id="WP_118019675.1">
    <property type="nucleotide sequence ID" value="NZ_QRZM01000025.1"/>
</dbReference>
<gene>
    <name evidence="2" type="ORF">DW839_27950</name>
    <name evidence="1" type="ORF">DWW02_28470</name>
</gene>
<sequence length="70" mass="7978">MYNPQEELQAILDLLGEWRNKNGMGYVTMHIGEDDFGSAYDWNGVTLYEARGYYGAQKKDPSGGNREEVQ</sequence>
<comment type="caution">
    <text evidence="1">The sequence shown here is derived from an EMBL/GenBank/DDBJ whole genome shotgun (WGS) entry which is preliminary data.</text>
</comment>
<dbReference type="Proteomes" id="UP000284543">
    <property type="component" value="Unassembled WGS sequence"/>
</dbReference>
<name>A0A412YTN0_9FIRM</name>
<evidence type="ECO:0000313" key="2">
    <source>
        <dbReference type="EMBL" id="RHC49155.1"/>
    </source>
</evidence>
<protein>
    <submittedName>
        <fullName evidence="1">Uncharacterized protein</fullName>
    </submittedName>
</protein>
<dbReference type="EMBL" id="QRZM01000025">
    <property type="protein sequence ID" value="RGV69130.1"/>
    <property type="molecule type" value="Genomic_DNA"/>
</dbReference>
<evidence type="ECO:0000313" key="3">
    <source>
        <dbReference type="Proteomes" id="UP000283975"/>
    </source>
</evidence>
<dbReference type="AlphaFoldDB" id="A0A412YTN0"/>
<accession>A0A412YTN0</accession>
<dbReference type="Proteomes" id="UP000283975">
    <property type="component" value="Unassembled WGS sequence"/>
</dbReference>